<dbReference type="EMBL" id="KB007811">
    <property type="protein sequence ID" value="ELR24629.1"/>
    <property type="molecule type" value="Genomic_DNA"/>
</dbReference>
<keyword evidence="1" id="KW-0472">Membrane</keyword>
<gene>
    <name evidence="2" type="ORF">ACA1_172140</name>
</gene>
<proteinExistence type="predicted"/>
<evidence type="ECO:0008006" key="4">
    <source>
        <dbReference type="Google" id="ProtNLM"/>
    </source>
</evidence>
<keyword evidence="3" id="KW-1185">Reference proteome</keyword>
<dbReference type="VEuPathDB" id="AmoebaDB:ACA1_172140"/>
<accession>L8HGI0</accession>
<feature type="transmembrane region" description="Helical" evidence="1">
    <location>
        <begin position="45"/>
        <end position="67"/>
    </location>
</feature>
<evidence type="ECO:0000256" key="1">
    <source>
        <dbReference type="SAM" id="Phobius"/>
    </source>
</evidence>
<evidence type="ECO:0000313" key="3">
    <source>
        <dbReference type="Proteomes" id="UP000011083"/>
    </source>
</evidence>
<sequence length="214" mass="23911">MKPRLAANLFIILIVLNELLFVFLTLGNLFIFLGDDHDTAAEVVYIARMLWTSVGLSSVMCVGFLFGDVKFGTGLFAPMMTMLAIGMLANVCIDITELADVWQYDADDEIAVADFFLTDLLSFTFVSLLAVFTYKKQAEAEEIVAFLSGCSFEDAWSSCADCFRLRYVERVLPPLPSSGDEPNGERGGLRNRWSRLDEREASRENVLEDEDQGL</sequence>
<dbReference type="KEGG" id="acan:ACA1_172140"/>
<name>L8HGI0_ACACF</name>
<protein>
    <recommendedName>
        <fullName evidence="4">Transmembrane protein</fullName>
    </recommendedName>
</protein>
<feature type="transmembrane region" description="Helical" evidence="1">
    <location>
        <begin position="74"/>
        <end position="96"/>
    </location>
</feature>
<reference evidence="2 3" key="1">
    <citation type="journal article" date="2013" name="Genome Biol.">
        <title>Genome of Acanthamoeba castellanii highlights extensive lateral gene transfer and early evolution of tyrosine kinase signaling.</title>
        <authorList>
            <person name="Clarke M."/>
            <person name="Lohan A.J."/>
            <person name="Liu B."/>
            <person name="Lagkouvardos I."/>
            <person name="Roy S."/>
            <person name="Zafar N."/>
            <person name="Bertelli C."/>
            <person name="Schilde C."/>
            <person name="Kianianmomeni A."/>
            <person name="Burglin T.R."/>
            <person name="Frech C."/>
            <person name="Turcotte B."/>
            <person name="Kopec K.O."/>
            <person name="Synnott J.M."/>
            <person name="Choo C."/>
            <person name="Paponov I."/>
            <person name="Finkler A."/>
            <person name="Soon Heng Tan C."/>
            <person name="Hutchins A.P."/>
            <person name="Weinmeier T."/>
            <person name="Rattei T."/>
            <person name="Chu J.S."/>
            <person name="Gimenez G."/>
            <person name="Irimia M."/>
            <person name="Rigden D.J."/>
            <person name="Fitzpatrick D.A."/>
            <person name="Lorenzo-Morales J."/>
            <person name="Bateman A."/>
            <person name="Chiu C.H."/>
            <person name="Tang P."/>
            <person name="Hegemann P."/>
            <person name="Fromm H."/>
            <person name="Raoult D."/>
            <person name="Greub G."/>
            <person name="Miranda-Saavedra D."/>
            <person name="Chen N."/>
            <person name="Nash P."/>
            <person name="Ginger M.L."/>
            <person name="Horn M."/>
            <person name="Schaap P."/>
            <person name="Caler L."/>
            <person name="Loftus B."/>
        </authorList>
    </citation>
    <scope>NUCLEOTIDE SEQUENCE [LARGE SCALE GENOMIC DNA]</scope>
    <source>
        <strain evidence="2 3">Neff</strain>
    </source>
</reference>
<keyword evidence="1" id="KW-1133">Transmembrane helix</keyword>
<evidence type="ECO:0000313" key="2">
    <source>
        <dbReference type="EMBL" id="ELR24629.1"/>
    </source>
</evidence>
<feature type="transmembrane region" description="Helical" evidence="1">
    <location>
        <begin position="7"/>
        <end position="33"/>
    </location>
</feature>
<keyword evidence="1" id="KW-0812">Transmembrane</keyword>
<dbReference type="RefSeq" id="XP_004356529.1">
    <property type="nucleotide sequence ID" value="XM_004356476.1"/>
</dbReference>
<dbReference type="Proteomes" id="UP000011083">
    <property type="component" value="Unassembled WGS sequence"/>
</dbReference>
<organism evidence="2 3">
    <name type="scientific">Acanthamoeba castellanii (strain ATCC 30010 / Neff)</name>
    <dbReference type="NCBI Taxonomy" id="1257118"/>
    <lineage>
        <taxon>Eukaryota</taxon>
        <taxon>Amoebozoa</taxon>
        <taxon>Discosea</taxon>
        <taxon>Longamoebia</taxon>
        <taxon>Centramoebida</taxon>
        <taxon>Acanthamoebidae</taxon>
        <taxon>Acanthamoeba</taxon>
    </lineage>
</organism>
<feature type="transmembrane region" description="Helical" evidence="1">
    <location>
        <begin position="116"/>
        <end position="134"/>
    </location>
</feature>
<dbReference type="GeneID" id="14925651"/>
<dbReference type="AlphaFoldDB" id="L8HGI0"/>